<dbReference type="Pfam" id="PF04055">
    <property type="entry name" value="Radical_SAM"/>
    <property type="match status" value="1"/>
</dbReference>
<dbReference type="SUPFAM" id="SSF102114">
    <property type="entry name" value="Radical SAM enzymes"/>
    <property type="match status" value="1"/>
</dbReference>
<dbReference type="PATRIC" id="fig|394096.3.peg.8731"/>
<dbReference type="InterPro" id="IPR013785">
    <property type="entry name" value="Aldolase_TIM"/>
</dbReference>
<proteinExistence type="predicted"/>
<evidence type="ECO:0000256" key="1">
    <source>
        <dbReference type="ARBA" id="ARBA00001966"/>
    </source>
</evidence>
<accession>A0A085VXH9</accession>
<dbReference type="CDD" id="cd01335">
    <property type="entry name" value="Radical_SAM"/>
    <property type="match status" value="1"/>
</dbReference>
<protein>
    <submittedName>
        <fullName evidence="8">Radical SAM domain protein</fullName>
    </submittedName>
</protein>
<evidence type="ECO:0000256" key="6">
    <source>
        <dbReference type="SAM" id="MobiDB-lite"/>
    </source>
</evidence>
<reference evidence="8" key="1">
    <citation type="submission" date="2014-04" db="EMBL/GenBank/DDBJ databases">
        <title>Genome assembly of Hyalangium minutum DSM 14724.</title>
        <authorList>
            <person name="Sharma G."/>
            <person name="Subramanian S."/>
        </authorList>
    </citation>
    <scope>NUCLEOTIDE SEQUENCE [LARGE SCALE GENOMIC DNA]</scope>
    <source>
        <strain evidence="8">DSM 14724</strain>
    </source>
</reference>
<evidence type="ECO:0000256" key="3">
    <source>
        <dbReference type="ARBA" id="ARBA00022723"/>
    </source>
</evidence>
<feature type="domain" description="Radical SAM core" evidence="7">
    <location>
        <begin position="92"/>
        <end position="305"/>
    </location>
</feature>
<evidence type="ECO:0000256" key="5">
    <source>
        <dbReference type="ARBA" id="ARBA00023014"/>
    </source>
</evidence>
<keyword evidence="5" id="KW-0411">Iron-sulfur</keyword>
<dbReference type="Pfam" id="PF13186">
    <property type="entry name" value="SPASM"/>
    <property type="match status" value="1"/>
</dbReference>
<dbReference type="PANTHER" id="PTHR11228:SF7">
    <property type="entry name" value="PQQA PEPTIDE CYCLASE"/>
    <property type="match status" value="1"/>
</dbReference>
<feature type="compositionally biased region" description="Basic and acidic residues" evidence="6">
    <location>
        <begin position="411"/>
        <end position="432"/>
    </location>
</feature>
<dbReference type="PANTHER" id="PTHR11228">
    <property type="entry name" value="RADICAL SAM DOMAIN PROTEIN"/>
    <property type="match status" value="1"/>
</dbReference>
<evidence type="ECO:0000313" key="8">
    <source>
        <dbReference type="EMBL" id="KFE60142.1"/>
    </source>
</evidence>
<dbReference type="InterPro" id="IPR058240">
    <property type="entry name" value="rSAM_sf"/>
</dbReference>
<dbReference type="EMBL" id="JMCB01000031">
    <property type="protein sequence ID" value="KFE60142.1"/>
    <property type="molecule type" value="Genomic_DNA"/>
</dbReference>
<keyword evidence="9" id="KW-1185">Reference proteome</keyword>
<keyword evidence="3" id="KW-0479">Metal-binding</keyword>
<dbReference type="AlphaFoldDB" id="A0A085VXH9"/>
<dbReference type="SFLD" id="SFLDG01067">
    <property type="entry name" value="SPASM/twitch_domain_containing"/>
    <property type="match status" value="1"/>
</dbReference>
<feature type="region of interest" description="Disordered" evidence="6">
    <location>
        <begin position="406"/>
        <end position="432"/>
    </location>
</feature>
<dbReference type="Gene3D" id="3.20.20.70">
    <property type="entry name" value="Aldolase class I"/>
    <property type="match status" value="1"/>
</dbReference>
<evidence type="ECO:0000313" key="9">
    <source>
        <dbReference type="Proteomes" id="UP000028725"/>
    </source>
</evidence>
<dbReference type="GO" id="GO:0046872">
    <property type="term" value="F:metal ion binding"/>
    <property type="evidence" value="ECO:0007669"/>
    <property type="project" value="UniProtKB-KW"/>
</dbReference>
<sequence>MSRPSLVFIPQHFGALLFDRRSSRYLPFDKPAAAVLRDMTERPAGDVIEAAAPEDREAVEGLTVDLASRGYLRMDGRLAAARIDREPPPDHLLGPLAVHLEVVGACNLTCTHCFAGELPRNHHPLTLQEMDGLFSQLAGLGSFRLGLTGGEPLMRRDLLDVLDSATGHGLHPCLTTNALLLTERMARELGRRELVWLNVSLEGARAESNDAVRGQGVFDRVLDKLELLGRHARFTLAFTLTQNNLAEVEDCVALAQRVGAHTAVFRPLYPVGIAARTPELMPSFEGYVDALARLERVEADNDLFALDPFSPSAREELRGVVNHGAGCGAANTVASISVQGDVNPCSFLGKAFESGNIRQRPFEEIWREGHAFRRMRGGAEDDRFTGGCRARAQFYAGSAYAEDPWQAQSRGEQRPERWRLPVLDAPREGSCR</sequence>
<dbReference type="Proteomes" id="UP000028725">
    <property type="component" value="Unassembled WGS sequence"/>
</dbReference>
<dbReference type="GO" id="GO:0051536">
    <property type="term" value="F:iron-sulfur cluster binding"/>
    <property type="evidence" value="ECO:0007669"/>
    <property type="project" value="UniProtKB-KW"/>
</dbReference>
<evidence type="ECO:0000259" key="7">
    <source>
        <dbReference type="PROSITE" id="PS51918"/>
    </source>
</evidence>
<dbReference type="OrthoDB" id="9782387at2"/>
<dbReference type="InterPro" id="IPR023885">
    <property type="entry name" value="4Fe4S-binding_SPASM_dom"/>
</dbReference>
<gene>
    <name evidence="8" type="ORF">DB31_6013</name>
</gene>
<evidence type="ECO:0000256" key="2">
    <source>
        <dbReference type="ARBA" id="ARBA00022691"/>
    </source>
</evidence>
<comment type="cofactor">
    <cofactor evidence="1">
        <name>[4Fe-4S] cluster</name>
        <dbReference type="ChEBI" id="CHEBI:49883"/>
    </cofactor>
</comment>
<dbReference type="SFLD" id="SFLDS00029">
    <property type="entry name" value="Radical_SAM"/>
    <property type="match status" value="1"/>
</dbReference>
<dbReference type="InterPro" id="IPR050377">
    <property type="entry name" value="Radical_SAM_PqqE_MftC-like"/>
</dbReference>
<keyword evidence="4" id="KW-0408">Iron</keyword>
<keyword evidence="2" id="KW-0949">S-adenosyl-L-methionine</keyword>
<dbReference type="GO" id="GO:0003824">
    <property type="term" value="F:catalytic activity"/>
    <property type="evidence" value="ECO:0007669"/>
    <property type="project" value="InterPro"/>
</dbReference>
<dbReference type="RefSeq" id="WP_044199348.1">
    <property type="nucleotide sequence ID" value="NZ_JMCB01000031.1"/>
</dbReference>
<dbReference type="PROSITE" id="PS51918">
    <property type="entry name" value="RADICAL_SAM"/>
    <property type="match status" value="1"/>
</dbReference>
<organism evidence="8 9">
    <name type="scientific">Hyalangium minutum</name>
    <dbReference type="NCBI Taxonomy" id="394096"/>
    <lineage>
        <taxon>Bacteria</taxon>
        <taxon>Pseudomonadati</taxon>
        <taxon>Myxococcota</taxon>
        <taxon>Myxococcia</taxon>
        <taxon>Myxococcales</taxon>
        <taxon>Cystobacterineae</taxon>
        <taxon>Archangiaceae</taxon>
        <taxon>Hyalangium</taxon>
    </lineage>
</organism>
<dbReference type="InterPro" id="IPR007197">
    <property type="entry name" value="rSAM"/>
</dbReference>
<dbReference type="SFLD" id="SFLDG01386">
    <property type="entry name" value="main_SPASM_domain-containing"/>
    <property type="match status" value="1"/>
</dbReference>
<comment type="caution">
    <text evidence="8">The sequence shown here is derived from an EMBL/GenBank/DDBJ whole genome shotgun (WGS) entry which is preliminary data.</text>
</comment>
<evidence type="ECO:0000256" key="4">
    <source>
        <dbReference type="ARBA" id="ARBA00023004"/>
    </source>
</evidence>
<dbReference type="STRING" id="394096.DB31_6013"/>
<name>A0A085VXH9_9BACT</name>